<organism evidence="2 3">
    <name type="scientific">Lentinula boryana</name>
    <dbReference type="NCBI Taxonomy" id="40481"/>
    <lineage>
        <taxon>Eukaryota</taxon>
        <taxon>Fungi</taxon>
        <taxon>Dikarya</taxon>
        <taxon>Basidiomycota</taxon>
        <taxon>Agaricomycotina</taxon>
        <taxon>Agaricomycetes</taxon>
        <taxon>Agaricomycetidae</taxon>
        <taxon>Agaricales</taxon>
        <taxon>Marasmiineae</taxon>
        <taxon>Omphalotaceae</taxon>
        <taxon>Lentinula</taxon>
    </lineage>
</organism>
<sequence>MRISTTFLIFGLASVVAAAPHPVSEQLSIVLDILTMASRAQTFPAAQATVTRDIDNDLSMLGRDVPLIHARGKGPKDNTESESEDNQNVVIKFSPKGAEGVVLKQNEQAEVVSLIKKNMSPDLEPTFPHQPQRFDQLKTEIAPGSKPDQIITFTFYDQKNCKGSCTGHLNFRTRTCNILDANKKPVTTKTKSSTRKQNSNSTQRFIWCGGSTALIDSLLKKIESASTALKP</sequence>
<gene>
    <name evidence="2" type="ORF">F5050DRAFT_520868</name>
</gene>
<reference evidence="2" key="1">
    <citation type="submission" date="2022-08" db="EMBL/GenBank/DDBJ databases">
        <authorList>
            <consortium name="DOE Joint Genome Institute"/>
            <person name="Min B."/>
            <person name="Riley R."/>
            <person name="Sierra-Patev S."/>
            <person name="Naranjo-Ortiz M."/>
            <person name="Looney B."/>
            <person name="Konkel Z."/>
            <person name="Slot J.C."/>
            <person name="Sakamoto Y."/>
            <person name="Steenwyk J.L."/>
            <person name="Rokas A."/>
            <person name="Carro J."/>
            <person name="Camarero S."/>
            <person name="Ferreira P."/>
            <person name="Molpeceres G."/>
            <person name="Ruiz-Duenas F.J."/>
            <person name="Serrano A."/>
            <person name="Henrissat B."/>
            <person name="Drula E."/>
            <person name="Hughes K.W."/>
            <person name="Mata J.L."/>
            <person name="Ishikawa N.K."/>
            <person name="Vargas-Isla R."/>
            <person name="Ushijima S."/>
            <person name="Smith C.A."/>
            <person name="Ahrendt S."/>
            <person name="Andreopoulos W."/>
            <person name="He G."/>
            <person name="Labutti K."/>
            <person name="Lipzen A."/>
            <person name="Ng V."/>
            <person name="Sandor L."/>
            <person name="Barry K."/>
            <person name="Martinez A.T."/>
            <person name="Xiao Y."/>
            <person name="Gibbons J.G."/>
            <person name="Terashima K."/>
            <person name="Hibbett D.S."/>
            <person name="Grigoriev I.V."/>
        </authorList>
    </citation>
    <scope>NUCLEOTIDE SEQUENCE</scope>
    <source>
        <strain evidence="2">TFB10827</strain>
    </source>
</reference>
<protein>
    <submittedName>
        <fullName evidence="2">Uncharacterized protein</fullName>
    </submittedName>
</protein>
<feature type="signal peptide" evidence="1">
    <location>
        <begin position="1"/>
        <end position="18"/>
    </location>
</feature>
<evidence type="ECO:0000313" key="3">
    <source>
        <dbReference type="Proteomes" id="UP001163828"/>
    </source>
</evidence>
<dbReference type="Proteomes" id="UP001163828">
    <property type="component" value="Unassembled WGS sequence"/>
</dbReference>
<dbReference type="EMBL" id="MU790705">
    <property type="protein sequence ID" value="KAJ3994397.1"/>
    <property type="molecule type" value="Genomic_DNA"/>
</dbReference>
<evidence type="ECO:0000256" key="1">
    <source>
        <dbReference type="SAM" id="SignalP"/>
    </source>
</evidence>
<name>A0ABQ8Q788_9AGAR</name>
<feature type="chain" id="PRO_5046260968" evidence="1">
    <location>
        <begin position="19"/>
        <end position="231"/>
    </location>
</feature>
<keyword evidence="1" id="KW-0732">Signal</keyword>
<proteinExistence type="predicted"/>
<evidence type="ECO:0000313" key="2">
    <source>
        <dbReference type="EMBL" id="KAJ3994397.1"/>
    </source>
</evidence>
<comment type="caution">
    <text evidence="2">The sequence shown here is derived from an EMBL/GenBank/DDBJ whole genome shotgun (WGS) entry which is preliminary data.</text>
</comment>
<keyword evidence="3" id="KW-1185">Reference proteome</keyword>
<accession>A0ABQ8Q788</accession>